<evidence type="ECO:0000256" key="3">
    <source>
        <dbReference type="ARBA" id="ARBA00023163"/>
    </source>
</evidence>
<dbReference type="GO" id="GO:0006367">
    <property type="term" value="P:transcription initiation at RNA polymerase II promoter"/>
    <property type="evidence" value="ECO:0007669"/>
    <property type="project" value="TreeGrafter"/>
</dbReference>
<dbReference type="GO" id="GO:0005669">
    <property type="term" value="C:transcription factor TFIID complex"/>
    <property type="evidence" value="ECO:0007669"/>
    <property type="project" value="TreeGrafter"/>
</dbReference>
<comment type="subcellular location">
    <subcellularLocation>
        <location evidence="1">Nucleus</location>
    </subcellularLocation>
</comment>
<evidence type="ECO:0000256" key="1">
    <source>
        <dbReference type="ARBA" id="ARBA00004123"/>
    </source>
</evidence>
<dbReference type="PANTHER" id="PTHR21242">
    <property type="entry name" value="TRANSCRIPTION INITIATION FACTOR TFIID SUBUNIT 10"/>
    <property type="match status" value="1"/>
</dbReference>
<sequence length="221" mass="22341">MDPNLNPPPPSAPTLAAPAPAPLPAPTTLGAMVNGAGSAAASPAPNGPTPMQVDAVTPALESLNTTANGSAPGPSSSTGAAAAAVAAAATAAAAGSAAGPPAPPLPPATRLEEDLARKELSLAELIMLMDEYKPLVPDAVTDYYLGKSGFQCDDVRIKRALALAAQKFIADVATDALHFCKVRQQSVPARKPSKKHVLTMEDLSSALAEYGVTVKKPEYLS</sequence>
<dbReference type="AlphaFoldDB" id="A0A0L0SFJ0"/>
<dbReference type="Proteomes" id="UP000054350">
    <property type="component" value="Unassembled WGS sequence"/>
</dbReference>
<evidence type="ECO:0000256" key="5">
    <source>
        <dbReference type="ARBA" id="ARBA00025730"/>
    </source>
</evidence>
<dbReference type="EMBL" id="GG745337">
    <property type="protein sequence ID" value="KNE61204.1"/>
    <property type="molecule type" value="Genomic_DNA"/>
</dbReference>
<dbReference type="GO" id="GO:0016251">
    <property type="term" value="F:RNA polymerase II general transcription initiation factor activity"/>
    <property type="evidence" value="ECO:0007669"/>
    <property type="project" value="TreeGrafter"/>
</dbReference>
<feature type="compositionally biased region" description="Low complexity" evidence="6">
    <location>
        <begin position="26"/>
        <end position="44"/>
    </location>
</feature>
<keyword evidence="3" id="KW-0804">Transcription</keyword>
<keyword evidence="2" id="KW-0805">Transcription regulation</keyword>
<evidence type="ECO:0008006" key="9">
    <source>
        <dbReference type="Google" id="ProtNLM"/>
    </source>
</evidence>
<dbReference type="STRING" id="578462.A0A0L0SFJ0"/>
<evidence type="ECO:0000256" key="6">
    <source>
        <dbReference type="SAM" id="MobiDB-lite"/>
    </source>
</evidence>
<name>A0A0L0SFJ0_ALLM3</name>
<dbReference type="OMA" id="NDAANHS"/>
<reference evidence="8" key="2">
    <citation type="submission" date="2009-11" db="EMBL/GenBank/DDBJ databases">
        <title>The Genome Sequence of Allomyces macrogynus strain ATCC 38327.</title>
        <authorList>
            <consortium name="The Broad Institute Genome Sequencing Platform"/>
            <person name="Russ C."/>
            <person name="Cuomo C."/>
            <person name="Shea T."/>
            <person name="Young S.K."/>
            <person name="Zeng Q."/>
            <person name="Koehrsen M."/>
            <person name="Haas B."/>
            <person name="Borodovsky M."/>
            <person name="Guigo R."/>
            <person name="Alvarado L."/>
            <person name="Berlin A."/>
            <person name="Borenstein D."/>
            <person name="Chen Z."/>
            <person name="Engels R."/>
            <person name="Freedman E."/>
            <person name="Gellesch M."/>
            <person name="Goldberg J."/>
            <person name="Griggs A."/>
            <person name="Gujja S."/>
            <person name="Heiman D."/>
            <person name="Hepburn T."/>
            <person name="Howarth C."/>
            <person name="Jen D."/>
            <person name="Larson L."/>
            <person name="Lewis B."/>
            <person name="Mehta T."/>
            <person name="Park D."/>
            <person name="Pearson M."/>
            <person name="Roberts A."/>
            <person name="Saif S."/>
            <person name="Shenoy N."/>
            <person name="Sisk P."/>
            <person name="Stolte C."/>
            <person name="Sykes S."/>
            <person name="Walk T."/>
            <person name="White J."/>
            <person name="Yandava C."/>
            <person name="Burger G."/>
            <person name="Gray M.W."/>
            <person name="Holland P.W.H."/>
            <person name="King N."/>
            <person name="Lang F.B.F."/>
            <person name="Roger A.J."/>
            <person name="Ruiz-Trillo I."/>
            <person name="Lander E."/>
            <person name="Nusbaum C."/>
        </authorList>
    </citation>
    <scope>NUCLEOTIDE SEQUENCE [LARGE SCALE GENOMIC DNA]</scope>
    <source>
        <strain evidence="8">ATCC 38327</strain>
    </source>
</reference>
<keyword evidence="4" id="KW-0539">Nucleus</keyword>
<dbReference type="InterPro" id="IPR003923">
    <property type="entry name" value="TAF10"/>
</dbReference>
<dbReference type="GO" id="GO:1990841">
    <property type="term" value="F:promoter-specific chromatin binding"/>
    <property type="evidence" value="ECO:0007669"/>
    <property type="project" value="TreeGrafter"/>
</dbReference>
<evidence type="ECO:0000313" key="8">
    <source>
        <dbReference type="Proteomes" id="UP000054350"/>
    </source>
</evidence>
<dbReference type="eggNOG" id="KOG3423">
    <property type="taxonomic scope" value="Eukaryota"/>
</dbReference>
<protein>
    <recommendedName>
        <fullName evidence="9">Transcription initiation factor TFIID subunit 10</fullName>
    </recommendedName>
</protein>
<dbReference type="VEuPathDB" id="FungiDB:AMAG_06954"/>
<organism evidence="7 8">
    <name type="scientific">Allomyces macrogynus (strain ATCC 38327)</name>
    <name type="common">Allomyces javanicus var. macrogynus</name>
    <dbReference type="NCBI Taxonomy" id="578462"/>
    <lineage>
        <taxon>Eukaryota</taxon>
        <taxon>Fungi</taxon>
        <taxon>Fungi incertae sedis</taxon>
        <taxon>Blastocladiomycota</taxon>
        <taxon>Blastocladiomycetes</taxon>
        <taxon>Blastocladiales</taxon>
        <taxon>Blastocladiaceae</taxon>
        <taxon>Allomyces</taxon>
    </lineage>
</organism>
<keyword evidence="8" id="KW-1185">Reference proteome</keyword>
<evidence type="ECO:0000256" key="4">
    <source>
        <dbReference type="ARBA" id="ARBA00023242"/>
    </source>
</evidence>
<feature type="region of interest" description="Disordered" evidence="6">
    <location>
        <begin position="1"/>
        <end position="55"/>
    </location>
</feature>
<accession>A0A0L0SFJ0</accession>
<dbReference type="Pfam" id="PF03540">
    <property type="entry name" value="TAF10"/>
    <property type="match status" value="1"/>
</dbReference>
<dbReference type="OrthoDB" id="154356at2759"/>
<comment type="similarity">
    <text evidence="5">Belongs to the TAF10 family.</text>
</comment>
<reference evidence="7 8" key="1">
    <citation type="submission" date="2009-11" db="EMBL/GenBank/DDBJ databases">
        <title>Annotation of Allomyces macrogynus ATCC 38327.</title>
        <authorList>
            <consortium name="The Broad Institute Genome Sequencing Platform"/>
            <person name="Russ C."/>
            <person name="Cuomo C."/>
            <person name="Burger G."/>
            <person name="Gray M.W."/>
            <person name="Holland P.W.H."/>
            <person name="King N."/>
            <person name="Lang F.B.F."/>
            <person name="Roger A.J."/>
            <person name="Ruiz-Trillo I."/>
            <person name="Young S.K."/>
            <person name="Zeng Q."/>
            <person name="Gargeya S."/>
            <person name="Fitzgerald M."/>
            <person name="Haas B."/>
            <person name="Abouelleil A."/>
            <person name="Alvarado L."/>
            <person name="Arachchi H.M."/>
            <person name="Berlin A."/>
            <person name="Chapman S.B."/>
            <person name="Gearin G."/>
            <person name="Goldberg J."/>
            <person name="Griggs A."/>
            <person name="Gujja S."/>
            <person name="Hansen M."/>
            <person name="Heiman D."/>
            <person name="Howarth C."/>
            <person name="Larimer J."/>
            <person name="Lui A."/>
            <person name="MacDonald P.J.P."/>
            <person name="McCowen C."/>
            <person name="Montmayeur A."/>
            <person name="Murphy C."/>
            <person name="Neiman D."/>
            <person name="Pearson M."/>
            <person name="Priest M."/>
            <person name="Roberts A."/>
            <person name="Saif S."/>
            <person name="Shea T."/>
            <person name="Sisk P."/>
            <person name="Stolte C."/>
            <person name="Sykes S."/>
            <person name="Wortman J."/>
            <person name="Nusbaum C."/>
            <person name="Birren B."/>
        </authorList>
    </citation>
    <scope>NUCLEOTIDE SEQUENCE [LARGE SCALE GENOMIC DNA]</scope>
    <source>
        <strain evidence="7 8">ATCC 38327</strain>
    </source>
</reference>
<evidence type="ECO:0000313" key="7">
    <source>
        <dbReference type="EMBL" id="KNE61204.1"/>
    </source>
</evidence>
<evidence type="ECO:0000256" key="2">
    <source>
        <dbReference type="ARBA" id="ARBA00023015"/>
    </source>
</evidence>
<dbReference type="PRINTS" id="PR01443">
    <property type="entry name" value="TFIID30KDSUB"/>
</dbReference>
<gene>
    <name evidence="7" type="ORF">AMAG_06954</name>
</gene>
<dbReference type="GO" id="GO:0000124">
    <property type="term" value="C:SAGA complex"/>
    <property type="evidence" value="ECO:0007669"/>
    <property type="project" value="TreeGrafter"/>
</dbReference>
<proteinExistence type="inferred from homology"/>
<feature type="compositionally biased region" description="Pro residues" evidence="6">
    <location>
        <begin position="1"/>
        <end position="12"/>
    </location>
</feature>
<dbReference type="CDD" id="cd07982">
    <property type="entry name" value="HFD_TAF10"/>
    <property type="match status" value="1"/>
</dbReference>
<dbReference type="PANTHER" id="PTHR21242:SF0">
    <property type="entry name" value="TRANSCRIPTION INITIATION FACTOR TFIID SUBUNIT 10"/>
    <property type="match status" value="1"/>
</dbReference>